<dbReference type="GO" id="GO:0016757">
    <property type="term" value="F:glycosyltransferase activity"/>
    <property type="evidence" value="ECO:0007669"/>
    <property type="project" value="UniProtKB-KW"/>
</dbReference>
<organism evidence="2 3">
    <name type="scientific">Cryobacterium zhongshanensis</name>
    <dbReference type="NCBI Taxonomy" id="2928153"/>
    <lineage>
        <taxon>Bacteria</taxon>
        <taxon>Bacillati</taxon>
        <taxon>Actinomycetota</taxon>
        <taxon>Actinomycetes</taxon>
        <taxon>Micrococcales</taxon>
        <taxon>Microbacteriaceae</taxon>
        <taxon>Cryobacterium</taxon>
    </lineage>
</organism>
<dbReference type="InterPro" id="IPR001173">
    <property type="entry name" value="Glyco_trans_2-like"/>
</dbReference>
<dbReference type="Gene3D" id="3.90.550.10">
    <property type="entry name" value="Spore Coat Polysaccharide Biosynthesis Protein SpsA, Chain A"/>
    <property type="match status" value="1"/>
</dbReference>
<reference evidence="2" key="1">
    <citation type="submission" date="2022-03" db="EMBL/GenBank/DDBJ databases">
        <title>Cryobacterium sp. nov. strain ZS14-85, isolated from Antarctic soil.</title>
        <authorList>
            <person name="Li J."/>
            <person name="Niu G."/>
        </authorList>
    </citation>
    <scope>NUCLEOTIDE SEQUENCE</scope>
    <source>
        <strain evidence="2">ZS14-85</strain>
    </source>
</reference>
<keyword evidence="2" id="KW-0328">Glycosyltransferase</keyword>
<sequence length="282" mass="30729">MKIAVTMTCFNRVEKTIRLLTSLFADLPADCDLRVFMVDDGSSDDTAGEVGKLNMPIDVIQGTGSLYWSGGMRLASASALAWEPDFLIWINNDLNLFDGVLSRVCELARLGAFDREVGVGNVVSPNDSSVVYGGRFQSGSNPVSFTLCSESDYGTRVETFNGNFVIFGADLYRQLGGFPDRYRHAYSDLVMGLRASRAGFGVRTLAFPAGEDAGNPGTGTMFDARTPALVRIRFALSVFGLPPADHLRFCVEVSGPISGMIVFIRSYIRVIYPRVLLTADQK</sequence>
<dbReference type="InterPro" id="IPR029044">
    <property type="entry name" value="Nucleotide-diphossugar_trans"/>
</dbReference>
<dbReference type="AlphaFoldDB" id="A0AA41UKT0"/>
<dbReference type="SUPFAM" id="SSF53448">
    <property type="entry name" value="Nucleotide-diphospho-sugar transferases"/>
    <property type="match status" value="1"/>
</dbReference>
<keyword evidence="2" id="KW-0808">Transferase</keyword>
<dbReference type="Pfam" id="PF00535">
    <property type="entry name" value="Glycos_transf_2"/>
    <property type="match status" value="1"/>
</dbReference>
<protein>
    <submittedName>
        <fullName evidence="2">Glycosyltransferase</fullName>
        <ecNumber evidence="2">2.4.-.-</ecNumber>
    </submittedName>
</protein>
<dbReference type="RefSeq" id="WP_243011994.1">
    <property type="nucleotide sequence ID" value="NZ_JALGAR010000002.1"/>
</dbReference>
<dbReference type="EC" id="2.4.-.-" evidence="2"/>
<evidence type="ECO:0000313" key="2">
    <source>
        <dbReference type="EMBL" id="MCI4658236.1"/>
    </source>
</evidence>
<dbReference type="EMBL" id="JALGAR010000002">
    <property type="protein sequence ID" value="MCI4658236.1"/>
    <property type="molecule type" value="Genomic_DNA"/>
</dbReference>
<feature type="domain" description="Glycosyltransferase 2-like" evidence="1">
    <location>
        <begin position="5"/>
        <end position="112"/>
    </location>
</feature>
<evidence type="ECO:0000259" key="1">
    <source>
        <dbReference type="Pfam" id="PF00535"/>
    </source>
</evidence>
<proteinExistence type="predicted"/>
<dbReference type="Proteomes" id="UP001165341">
    <property type="component" value="Unassembled WGS sequence"/>
</dbReference>
<accession>A0AA41UKT0</accession>
<comment type="caution">
    <text evidence="2">The sequence shown here is derived from an EMBL/GenBank/DDBJ whole genome shotgun (WGS) entry which is preliminary data.</text>
</comment>
<dbReference type="PANTHER" id="PTHR43179:SF7">
    <property type="entry name" value="RHAMNOSYLTRANSFERASE WBBL"/>
    <property type="match status" value="1"/>
</dbReference>
<evidence type="ECO:0000313" key="3">
    <source>
        <dbReference type="Proteomes" id="UP001165341"/>
    </source>
</evidence>
<gene>
    <name evidence="2" type="ORF">MQH31_10500</name>
</gene>
<keyword evidence="3" id="KW-1185">Reference proteome</keyword>
<dbReference type="PANTHER" id="PTHR43179">
    <property type="entry name" value="RHAMNOSYLTRANSFERASE WBBL"/>
    <property type="match status" value="1"/>
</dbReference>
<name>A0AA41UKT0_9MICO</name>